<evidence type="ECO:0000313" key="8">
    <source>
        <dbReference type="EMBL" id="RHD00963.1"/>
    </source>
</evidence>
<evidence type="ECO:0000259" key="6">
    <source>
        <dbReference type="PROSITE" id="PS50075"/>
    </source>
</evidence>
<dbReference type="FunFam" id="3.30.559.10:FF:000023">
    <property type="entry name" value="Non-ribosomal peptide synthetase"/>
    <property type="match status" value="1"/>
</dbReference>
<dbReference type="EMBL" id="QSIR01000037">
    <property type="protein sequence ID" value="RHD00963.1"/>
    <property type="molecule type" value="Genomic_DNA"/>
</dbReference>
<keyword evidence="4" id="KW-0436">Ligase</keyword>
<dbReference type="CDD" id="cd19535">
    <property type="entry name" value="Cyc_NRPS"/>
    <property type="match status" value="1"/>
</dbReference>
<dbReference type="SUPFAM" id="SSF52777">
    <property type="entry name" value="CoA-dependent acyltransferases"/>
    <property type="match status" value="2"/>
</dbReference>
<gene>
    <name evidence="8" type="ORF">DW812_16415</name>
</gene>
<dbReference type="InterPro" id="IPR009081">
    <property type="entry name" value="PP-bd_ACP"/>
</dbReference>
<dbReference type="GO" id="GO:0005737">
    <property type="term" value="C:cytoplasm"/>
    <property type="evidence" value="ECO:0007669"/>
    <property type="project" value="TreeGrafter"/>
</dbReference>
<dbReference type="CDD" id="cd00833">
    <property type="entry name" value="PKS"/>
    <property type="match status" value="2"/>
</dbReference>
<dbReference type="Gene3D" id="3.40.47.10">
    <property type="match status" value="2"/>
</dbReference>
<dbReference type="InterPro" id="IPR014030">
    <property type="entry name" value="Ketoacyl_synth_N"/>
</dbReference>
<dbReference type="PROSITE" id="PS00606">
    <property type="entry name" value="KS3_1"/>
    <property type="match status" value="1"/>
</dbReference>
<dbReference type="Pfam" id="PF02801">
    <property type="entry name" value="Ketoacyl-synt_C"/>
    <property type="match status" value="2"/>
</dbReference>
<keyword evidence="2" id="KW-0596">Phosphopantetheine</keyword>
<dbReference type="Proteomes" id="UP000284472">
    <property type="component" value="Unassembled WGS sequence"/>
</dbReference>
<evidence type="ECO:0000256" key="2">
    <source>
        <dbReference type="ARBA" id="ARBA00022450"/>
    </source>
</evidence>
<dbReference type="InterPro" id="IPR020806">
    <property type="entry name" value="PKS_PP-bd"/>
</dbReference>
<dbReference type="PROSITE" id="PS00012">
    <property type="entry name" value="PHOSPHOPANTETHEINE"/>
    <property type="match status" value="1"/>
</dbReference>
<dbReference type="InterPro" id="IPR001242">
    <property type="entry name" value="Condensation_dom"/>
</dbReference>
<dbReference type="InterPro" id="IPR020841">
    <property type="entry name" value="PKS_Beta-ketoAc_synthase_dom"/>
</dbReference>
<dbReference type="Gene3D" id="1.10.1240.100">
    <property type="match status" value="2"/>
</dbReference>
<dbReference type="InterPro" id="IPR006162">
    <property type="entry name" value="Ppantetheine_attach_site"/>
</dbReference>
<evidence type="ECO:0000256" key="4">
    <source>
        <dbReference type="ARBA" id="ARBA00022598"/>
    </source>
</evidence>
<dbReference type="GO" id="GO:0006633">
    <property type="term" value="P:fatty acid biosynthetic process"/>
    <property type="evidence" value="ECO:0007669"/>
    <property type="project" value="InterPro"/>
</dbReference>
<organism evidence="8 9">
    <name type="scientific">Mediterraneibacter gnavus</name>
    <name type="common">Ruminococcus gnavus</name>
    <dbReference type="NCBI Taxonomy" id="33038"/>
    <lineage>
        <taxon>Bacteria</taxon>
        <taxon>Bacillati</taxon>
        <taxon>Bacillota</taxon>
        <taxon>Clostridia</taxon>
        <taxon>Lachnospirales</taxon>
        <taxon>Lachnospiraceae</taxon>
        <taxon>Mediterraneibacter</taxon>
    </lineage>
</organism>
<evidence type="ECO:0000256" key="3">
    <source>
        <dbReference type="ARBA" id="ARBA00022553"/>
    </source>
</evidence>
<dbReference type="Pfam" id="PF00668">
    <property type="entry name" value="Condensation"/>
    <property type="match status" value="1"/>
</dbReference>
<comment type="cofactor">
    <cofactor evidence="1">
        <name>pantetheine 4'-phosphate</name>
        <dbReference type="ChEBI" id="CHEBI:47942"/>
    </cofactor>
</comment>
<dbReference type="PANTHER" id="PTHR43775">
    <property type="entry name" value="FATTY ACID SYNTHASE"/>
    <property type="match status" value="1"/>
</dbReference>
<dbReference type="PANTHER" id="PTHR43775:SF37">
    <property type="entry name" value="SI:DKEY-61P9.11"/>
    <property type="match status" value="1"/>
</dbReference>
<keyword evidence="5" id="KW-0808">Transferase</keyword>
<protein>
    <recommendedName>
        <fullName evidence="10">Carrier domain-containing protein</fullName>
    </recommendedName>
</protein>
<evidence type="ECO:0000259" key="7">
    <source>
        <dbReference type="PROSITE" id="PS52004"/>
    </source>
</evidence>
<dbReference type="SMART" id="SM00823">
    <property type="entry name" value="PKS_PP"/>
    <property type="match status" value="1"/>
</dbReference>
<dbReference type="InterPro" id="IPR032821">
    <property type="entry name" value="PKS_assoc"/>
</dbReference>
<dbReference type="PROSITE" id="PS50075">
    <property type="entry name" value="CARRIER"/>
    <property type="match status" value="2"/>
</dbReference>
<feature type="domain" description="Carrier" evidence="6">
    <location>
        <begin position="605"/>
        <end position="680"/>
    </location>
</feature>
<dbReference type="InterPro" id="IPR023213">
    <property type="entry name" value="CAT-like_dom_sf"/>
</dbReference>
<dbReference type="Pfam" id="PF16197">
    <property type="entry name" value="KAsynt_C_assoc"/>
    <property type="match status" value="1"/>
</dbReference>
<evidence type="ECO:0008006" key="10">
    <source>
        <dbReference type="Google" id="ProtNLM"/>
    </source>
</evidence>
<dbReference type="PROSITE" id="PS52004">
    <property type="entry name" value="KS3_2"/>
    <property type="match status" value="2"/>
</dbReference>
<dbReference type="GO" id="GO:0004312">
    <property type="term" value="F:fatty acid synthase activity"/>
    <property type="evidence" value="ECO:0007669"/>
    <property type="project" value="TreeGrafter"/>
</dbReference>
<dbReference type="SUPFAM" id="SSF47336">
    <property type="entry name" value="ACP-like"/>
    <property type="match status" value="2"/>
</dbReference>
<dbReference type="InterPro" id="IPR014031">
    <property type="entry name" value="Ketoacyl_synth_C"/>
</dbReference>
<dbReference type="SMART" id="SM00825">
    <property type="entry name" value="PKS_KS"/>
    <property type="match status" value="2"/>
</dbReference>
<dbReference type="InterPro" id="IPR036736">
    <property type="entry name" value="ACP-like_sf"/>
</dbReference>
<dbReference type="Pfam" id="PF00109">
    <property type="entry name" value="ketoacyl-synt"/>
    <property type="match status" value="2"/>
</dbReference>
<dbReference type="Gene3D" id="3.30.559.10">
    <property type="entry name" value="Chloramphenicol acetyltransferase-like domain"/>
    <property type="match status" value="1"/>
</dbReference>
<sequence>MYMDEKNNIMDIAVVGMAIKIPQADSLEEFWNVIVNQRDTVNILSDKRKRWLEKYLKGMLPNGRKTDIYPEGAYIENIEEFDNELFGITPKESELIDPNQRIFLQVAFKALEDAGYPINFIKNSNTGVYVGFGDDSDYYALVEELQSQFVDVAKTGNLRPVIASRLSYIWDLKGPNMMIDTSCSSALSAIHVAAKALRDKECDMAIAGGIKLSILPNKNNSNIGVESLTYKTKPFDNRADGTTWGEGVGVVILKRLEDAQNEHAKIYGVIKRSTVNQDGKSAGITAPSQKAQENLLIDTWNSPLINPEDICYVETHGTGTILGDPIEFEGLKRAFSHFTDKKQFCAIGSVKANVGHTVHASGVIGLIKVLLSIKHKTIPPLTNFKVANQNIVFENSALFIPTDEIHVKKKMLCGISSFGVSGTNVHMLIQEVENTQEVVNTKHSDTRYYLPLSVRNQKDYKKLQKQYIEFLENNTYITPKELCYSALYRKNHYSLRSIVIFENIEELKNIFKQGENNKNWIFPNDELEKIPDLYKEFLIGNSTKNFINLENNSIRYVTLPGTIFHNKDYWLKIPENFTKSSGMQLSKDILADTSEEYMLTGRKNGKYTNTERKVSDILQKLTGVKEIDIYMNFGEMGTDSILLTKFVNLLNEKLELRLKIVDIFSQPNIVSLSQYIDTRKAITEINVRDNQETIQSSDIAIIGISAKLPKSNNIFEFWNNLIKEKDCKTTLKRERKYSCEKYLTYINDLNKNDYFAEGGYIEDYNCFDYKFFNITPKEAELMDPHQRIVLEESWKALIDAGYTEESIYGTNTGVYIGYTNDFRFNYWKMVNDIEPDSYSMAVAPNLSSIIPSRLSYVFNLKGPSMLIDTACSSSLVAIHTACEALKNNICDTAVAGGVRINLLPICNTNKNVGIESPNFSLFAFDEEANGTVWGEGAVVFVLQRLEDAKKEKKHIYGIIKGSVVNQDGMSAGITAPNPQAQVEVLTKAWEVAKINPENMAYIECHGTGTNLGDPIEIDAITNAFKKHTNKKQFCGIGSVKSMIGHLDAVSGAAGLLKVLLAMQYDQLPGNINFRTSNKAITFEETPVYYLKQKRNWPCMENSRRIAGVSSFGFSGTNCHLVVEANDVKNSFDTSDEKCNYLFVLSAKSKKALKNLLKEYNTFFKTNSLSSLGNICYTLCKSRPHYSERIAFVVKNIDELNEMINCFNNYNDDEFESNCEKLKSMYRKDNTGIFNMALEFMNGYVPKWKTLYPDGKYEVVPLPTYSFERNVCWVTIPSKSVKNKVIKEYMDNKESNENSANIILHGRKENNYSDLEIGIALIWKQVIGFFEIDVTSDFYEIGGHSIAMMQIVNAIQSKYNVALSYSDFNENSTIEKLAKIVEFQNGETISVKYPHITPENMTLYEEFPLTDIQMAYLLGRRESFEMGGVCTHVYLEVVTELDLLRLERSLNKVIARHPMLHAIVKADGKQRILQNVPYYRIKIQDISCSDKKQQEEAIQEERNSISHHVFEAEEWPMIGISALKIENNKHYLFIEFDMLIADGSSLQIIGNDWMAFYEDENCELPELKFTFKDYMRGMGELKKSEIYRRDKNFWMKRLDTFPDAPNIPFVTKPDLISRPHFKRLSVTFDNRKWSMIKNMAQKLKVSTSALLCAAYAEVLAYWSNQPHIGINLTVFNRYPFNKDVNFLVGDFTSVMLVEIDFTKTDIFEERVKGIQKEIMQNLEHRHYDGVEFIRELARRQNRIGEPIMPFVFTSMLFNEEENPWDKLGKTVMGLSQTPQVYLDYQAGEMGGQLVINWDYVSEIFDQCMINSMFKQYIEILEFFAEGQE</sequence>
<dbReference type="GO" id="GO:0004315">
    <property type="term" value="F:3-oxoacyl-[acyl-carrier-protein] synthase activity"/>
    <property type="evidence" value="ECO:0007669"/>
    <property type="project" value="InterPro"/>
</dbReference>
<reference evidence="8 9" key="1">
    <citation type="submission" date="2018-08" db="EMBL/GenBank/DDBJ databases">
        <title>A genome reference for cultivated species of the human gut microbiota.</title>
        <authorList>
            <person name="Zou Y."/>
            <person name="Xue W."/>
            <person name="Luo G."/>
        </authorList>
    </citation>
    <scope>NUCLEOTIDE SEQUENCE [LARGE SCALE GENOMIC DNA]</scope>
    <source>
        <strain evidence="8 9">AM32-6</strain>
    </source>
</reference>
<feature type="domain" description="Ketosynthase family 3 (KS3)" evidence="7">
    <location>
        <begin position="9"/>
        <end position="431"/>
    </location>
</feature>
<keyword evidence="3" id="KW-0597">Phosphoprotein</keyword>
<dbReference type="GO" id="GO:0031177">
    <property type="term" value="F:phosphopantetheine binding"/>
    <property type="evidence" value="ECO:0007669"/>
    <property type="project" value="InterPro"/>
</dbReference>
<dbReference type="InterPro" id="IPR018201">
    <property type="entry name" value="Ketoacyl_synth_AS"/>
</dbReference>
<dbReference type="InterPro" id="IPR050091">
    <property type="entry name" value="PKS_NRPS_Biosynth_Enz"/>
</dbReference>
<dbReference type="InterPro" id="IPR057737">
    <property type="entry name" value="Condensation_MtbB-like"/>
</dbReference>
<feature type="domain" description="Carrier" evidence="6">
    <location>
        <begin position="1309"/>
        <end position="1384"/>
    </location>
</feature>
<dbReference type="GO" id="GO:0005886">
    <property type="term" value="C:plasma membrane"/>
    <property type="evidence" value="ECO:0007669"/>
    <property type="project" value="TreeGrafter"/>
</dbReference>
<dbReference type="FunFam" id="3.30.559.30:FF:000006">
    <property type="entry name" value="Yersiniabactin polyketide/non-ribosomal peptide synthetase"/>
    <property type="match status" value="1"/>
</dbReference>
<dbReference type="Gene3D" id="1.10.1200.10">
    <property type="entry name" value="ACP-like"/>
    <property type="match status" value="2"/>
</dbReference>
<accession>A0A414CYT5</accession>
<evidence type="ECO:0000256" key="5">
    <source>
        <dbReference type="ARBA" id="ARBA00022679"/>
    </source>
</evidence>
<proteinExistence type="predicted"/>
<dbReference type="Pfam" id="PF00550">
    <property type="entry name" value="PP-binding"/>
    <property type="match status" value="2"/>
</dbReference>
<name>A0A414CYT5_MEDGN</name>
<evidence type="ECO:0000313" key="9">
    <source>
        <dbReference type="Proteomes" id="UP000284472"/>
    </source>
</evidence>
<dbReference type="Gene3D" id="3.30.559.30">
    <property type="entry name" value="Nonribosomal peptide synthetase, condensation domain"/>
    <property type="match status" value="1"/>
</dbReference>
<dbReference type="SUPFAM" id="SSF53901">
    <property type="entry name" value="Thiolase-like"/>
    <property type="match status" value="2"/>
</dbReference>
<dbReference type="InterPro" id="IPR016039">
    <property type="entry name" value="Thiolase-like"/>
</dbReference>
<dbReference type="GO" id="GO:0016874">
    <property type="term" value="F:ligase activity"/>
    <property type="evidence" value="ECO:0007669"/>
    <property type="project" value="UniProtKB-KW"/>
</dbReference>
<dbReference type="GO" id="GO:0071770">
    <property type="term" value="P:DIM/DIP cell wall layer assembly"/>
    <property type="evidence" value="ECO:0007669"/>
    <property type="project" value="TreeGrafter"/>
</dbReference>
<feature type="domain" description="Ketosynthase family 3 (KS3)" evidence="7">
    <location>
        <begin position="696"/>
        <end position="1124"/>
    </location>
</feature>
<dbReference type="Pfam" id="PF22621">
    <property type="entry name" value="CurL-like_PKS_C"/>
    <property type="match status" value="1"/>
</dbReference>
<evidence type="ECO:0000256" key="1">
    <source>
        <dbReference type="ARBA" id="ARBA00001957"/>
    </source>
</evidence>
<comment type="caution">
    <text evidence="8">The sequence shown here is derived from an EMBL/GenBank/DDBJ whole genome shotgun (WGS) entry which is preliminary data.</text>
</comment>